<sequence length="271" mass="29723">MKFSIHAGHNSFVPGARGYISEEFVNRKIKVATIRYLRAAGQTVYDDTDDYGRTQNENLAAIVHKVNKHRDLDLAVSIHLNAGGGTGIEVYQYDEKTNGVAGRILNNICEVTGLTNRGLKKNQSFYVLRNTKPSALLIECGFVDTKTDAMLVASKTEVIGHAIAEGMLGKNIQTRNAASRTSTHEFDQSLPAEVKGTKRSVVKLVSSYPGYLIKRGSRGEEVKRIQRALSVTADGIFGVKTEAAVRNYQKRHQLTVDGVVGPKTWAQLFAA</sequence>
<dbReference type="PANTHER" id="PTHR30404:SF8">
    <property type="entry name" value="AUTOLYSIN PH-RELATED"/>
    <property type="match status" value="1"/>
</dbReference>
<dbReference type="Pfam" id="PF01471">
    <property type="entry name" value="PG_binding_1"/>
    <property type="match status" value="1"/>
</dbReference>
<dbReference type="PANTHER" id="PTHR30404">
    <property type="entry name" value="N-ACETYLMURAMOYL-L-ALANINE AMIDASE"/>
    <property type="match status" value="1"/>
</dbReference>
<protein>
    <submittedName>
        <fullName evidence="2">N-acetylmuramoyl-L-alanine amidase</fullName>
        <ecNumber evidence="2">3.5.1.28</ecNumber>
    </submittedName>
</protein>
<evidence type="ECO:0000313" key="2">
    <source>
        <dbReference type="EMBL" id="MFC6386773.1"/>
    </source>
</evidence>
<name>A0ABW1WEY0_9BACL</name>
<dbReference type="InterPro" id="IPR036365">
    <property type="entry name" value="PGBD-like_sf"/>
</dbReference>
<accession>A0ABW1WEY0</accession>
<reference evidence="3" key="1">
    <citation type="journal article" date="2019" name="Int. J. Syst. Evol. Microbiol.">
        <title>The Global Catalogue of Microorganisms (GCM) 10K type strain sequencing project: providing services to taxonomists for standard genome sequencing and annotation.</title>
        <authorList>
            <consortium name="The Broad Institute Genomics Platform"/>
            <consortium name="The Broad Institute Genome Sequencing Center for Infectious Disease"/>
            <person name="Wu L."/>
            <person name="Ma J."/>
        </authorList>
    </citation>
    <scope>NUCLEOTIDE SEQUENCE [LARGE SCALE GENOMIC DNA]</scope>
    <source>
        <strain evidence="3">CCUG 42001</strain>
    </source>
</reference>
<keyword evidence="2" id="KW-0378">Hydrolase</keyword>
<dbReference type="Pfam" id="PF01520">
    <property type="entry name" value="Amidase_3"/>
    <property type="match status" value="1"/>
</dbReference>
<keyword evidence="3" id="KW-1185">Reference proteome</keyword>
<feature type="domain" description="MurNAc-LAA" evidence="1">
    <location>
        <begin position="66"/>
        <end position="168"/>
    </location>
</feature>
<dbReference type="InterPro" id="IPR036366">
    <property type="entry name" value="PGBDSf"/>
</dbReference>
<evidence type="ECO:0000313" key="3">
    <source>
        <dbReference type="Proteomes" id="UP001596267"/>
    </source>
</evidence>
<organism evidence="2 3">
    <name type="scientific">Sporolactobacillus kofuensis</name>
    <dbReference type="NCBI Taxonomy" id="269672"/>
    <lineage>
        <taxon>Bacteria</taxon>
        <taxon>Bacillati</taxon>
        <taxon>Bacillota</taxon>
        <taxon>Bacilli</taxon>
        <taxon>Bacillales</taxon>
        <taxon>Sporolactobacillaceae</taxon>
        <taxon>Sporolactobacillus</taxon>
    </lineage>
</organism>
<evidence type="ECO:0000259" key="1">
    <source>
        <dbReference type="SMART" id="SM00646"/>
    </source>
</evidence>
<dbReference type="CDD" id="cd02696">
    <property type="entry name" value="MurNAc-LAA"/>
    <property type="match status" value="1"/>
</dbReference>
<dbReference type="Gene3D" id="3.40.630.40">
    <property type="entry name" value="Zn-dependent exopeptidases"/>
    <property type="match status" value="1"/>
</dbReference>
<dbReference type="Proteomes" id="UP001596267">
    <property type="component" value="Unassembled WGS sequence"/>
</dbReference>
<dbReference type="Gene3D" id="1.10.101.10">
    <property type="entry name" value="PGBD-like superfamily/PGBD"/>
    <property type="match status" value="1"/>
</dbReference>
<dbReference type="InterPro" id="IPR002508">
    <property type="entry name" value="MurNAc-LAA_cat"/>
</dbReference>
<dbReference type="GO" id="GO:0008745">
    <property type="term" value="F:N-acetylmuramoyl-L-alanine amidase activity"/>
    <property type="evidence" value="ECO:0007669"/>
    <property type="project" value="UniProtKB-EC"/>
</dbReference>
<dbReference type="SUPFAM" id="SSF47090">
    <property type="entry name" value="PGBD-like"/>
    <property type="match status" value="1"/>
</dbReference>
<dbReference type="SUPFAM" id="SSF53187">
    <property type="entry name" value="Zn-dependent exopeptidases"/>
    <property type="match status" value="1"/>
</dbReference>
<comment type="caution">
    <text evidence="2">The sequence shown here is derived from an EMBL/GenBank/DDBJ whole genome shotgun (WGS) entry which is preliminary data.</text>
</comment>
<dbReference type="InterPro" id="IPR050695">
    <property type="entry name" value="N-acetylmuramoyl_amidase_3"/>
</dbReference>
<dbReference type="InterPro" id="IPR002477">
    <property type="entry name" value="Peptidoglycan-bd-like"/>
</dbReference>
<dbReference type="EC" id="3.5.1.28" evidence="2"/>
<proteinExistence type="predicted"/>
<dbReference type="RefSeq" id="WP_253054721.1">
    <property type="nucleotide sequence ID" value="NZ_JAMXWN010000008.1"/>
</dbReference>
<dbReference type="EMBL" id="JBHSTQ010000008">
    <property type="protein sequence ID" value="MFC6386773.1"/>
    <property type="molecule type" value="Genomic_DNA"/>
</dbReference>
<gene>
    <name evidence="2" type="ORF">ACFP7A_09165</name>
</gene>
<dbReference type="SMART" id="SM00646">
    <property type="entry name" value="Ami_3"/>
    <property type="match status" value="1"/>
</dbReference>